<dbReference type="InterPro" id="IPR026045">
    <property type="entry name" value="Ferric-bd"/>
</dbReference>
<sequence length="341" mass="37911">MRYIKLIILTLTIACTGTKENKEERSAEKVLNVYSHRHYDADKQAFEKFTNETGIKINLVKAGADELISRLEMEGENSPADVLITVDAAKLNRAKNMGLLQSVEANTNNKNGFIDADKTWYAITYRARVVAYDKEDVDVSELSTYEDLASDKWNDRILIRSSSSSYNQSLLSSIIHENGTEAASEWAKGMVENMAREPKGGDRDQIKAIASGVGDIAVVNTYYVGLLLNSDNPEEVKAGQSVGIYFPNQEGRGGHINISGVGVTKNAPNKENAIKFIEFLTSEEIQKFYAATSFEYPVHKNVKADSTVAAWGDFKIDNLEYAENPELLNEVIKIFDEAGWN</sequence>
<dbReference type="RefSeq" id="WP_089357403.1">
    <property type="nucleotide sequence ID" value="NZ_FZPD01000004.1"/>
</dbReference>
<protein>
    <submittedName>
        <fullName evidence="4">Iron(III) transport system substrate-binding protein</fullName>
    </submittedName>
</protein>
<gene>
    <name evidence="4" type="ORF">SAMN05421640_2719</name>
</gene>
<dbReference type="GO" id="GO:0046872">
    <property type="term" value="F:metal ion binding"/>
    <property type="evidence" value="ECO:0007669"/>
    <property type="project" value="UniProtKB-KW"/>
</dbReference>
<accession>A0A239KJC8</accession>
<evidence type="ECO:0000313" key="4">
    <source>
        <dbReference type="EMBL" id="SNT18487.1"/>
    </source>
</evidence>
<dbReference type="Pfam" id="PF13343">
    <property type="entry name" value="SBP_bac_6"/>
    <property type="match status" value="1"/>
</dbReference>
<keyword evidence="3" id="KW-0408">Iron</keyword>
<keyword evidence="3" id="KW-0479">Metal-binding</keyword>
<keyword evidence="2" id="KW-0732">Signal</keyword>
<dbReference type="SUPFAM" id="SSF53850">
    <property type="entry name" value="Periplasmic binding protein-like II"/>
    <property type="match status" value="1"/>
</dbReference>
<dbReference type="GO" id="GO:0030288">
    <property type="term" value="C:outer membrane-bounded periplasmic space"/>
    <property type="evidence" value="ECO:0007669"/>
    <property type="project" value="TreeGrafter"/>
</dbReference>
<feature type="binding site" evidence="3">
    <location>
        <position position="222"/>
    </location>
    <ligand>
        <name>Fe cation</name>
        <dbReference type="ChEBI" id="CHEBI:24875"/>
    </ligand>
</feature>
<dbReference type="Proteomes" id="UP000198393">
    <property type="component" value="Unassembled WGS sequence"/>
</dbReference>
<comment type="similarity">
    <text evidence="1">Belongs to the bacterial solute-binding protein 1 family.</text>
</comment>
<proteinExistence type="inferred from homology"/>
<evidence type="ECO:0000256" key="1">
    <source>
        <dbReference type="ARBA" id="ARBA00008520"/>
    </source>
</evidence>
<keyword evidence="5" id="KW-1185">Reference proteome</keyword>
<dbReference type="EMBL" id="FZPD01000004">
    <property type="protein sequence ID" value="SNT18487.1"/>
    <property type="molecule type" value="Genomic_DNA"/>
</dbReference>
<feature type="binding site" evidence="3">
    <location>
        <position position="223"/>
    </location>
    <ligand>
        <name>Fe cation</name>
        <dbReference type="ChEBI" id="CHEBI:24875"/>
    </ligand>
</feature>
<evidence type="ECO:0000256" key="2">
    <source>
        <dbReference type="ARBA" id="ARBA00022729"/>
    </source>
</evidence>
<dbReference type="AlphaFoldDB" id="A0A239KJC8"/>
<dbReference type="PANTHER" id="PTHR30006">
    <property type="entry name" value="THIAMINE-BINDING PERIPLASMIC PROTEIN-RELATED"/>
    <property type="match status" value="1"/>
</dbReference>
<evidence type="ECO:0000256" key="3">
    <source>
        <dbReference type="PIRSR" id="PIRSR002825-1"/>
    </source>
</evidence>
<dbReference type="PIRSF" id="PIRSF002825">
    <property type="entry name" value="CfbpA"/>
    <property type="match status" value="1"/>
</dbReference>
<name>A0A239KJC8_EKHLU</name>
<dbReference type="Gene3D" id="3.40.190.10">
    <property type="entry name" value="Periplasmic binding protein-like II"/>
    <property type="match status" value="2"/>
</dbReference>
<dbReference type="PANTHER" id="PTHR30006:SF15">
    <property type="entry name" value="IRON-UTILIZATION PERIPLASMIC PROTEIN"/>
    <property type="match status" value="1"/>
</dbReference>
<evidence type="ECO:0000313" key="5">
    <source>
        <dbReference type="Proteomes" id="UP000198393"/>
    </source>
</evidence>
<reference evidence="4 5" key="1">
    <citation type="submission" date="2017-06" db="EMBL/GenBank/DDBJ databases">
        <authorList>
            <person name="Kim H.J."/>
            <person name="Triplett B.A."/>
        </authorList>
    </citation>
    <scope>NUCLEOTIDE SEQUENCE [LARGE SCALE GENOMIC DNA]</scope>
    <source>
        <strain evidence="4 5">DSM 19307</strain>
    </source>
</reference>
<dbReference type="OrthoDB" id="9769319at2"/>
<organism evidence="4 5">
    <name type="scientific">Ekhidna lutea</name>
    <dbReference type="NCBI Taxonomy" id="447679"/>
    <lineage>
        <taxon>Bacteria</taxon>
        <taxon>Pseudomonadati</taxon>
        <taxon>Bacteroidota</taxon>
        <taxon>Cytophagia</taxon>
        <taxon>Cytophagales</taxon>
        <taxon>Reichenbachiellaceae</taxon>
        <taxon>Ekhidna</taxon>
    </lineage>
</organism>
<feature type="binding site" evidence="3">
    <location>
        <position position="38"/>
    </location>
    <ligand>
        <name>Fe cation</name>
        <dbReference type="ChEBI" id="CHEBI:24875"/>
    </ligand>
</feature>